<reference evidence="1 2" key="1">
    <citation type="submission" date="2016-11" db="EMBL/GenBank/DDBJ databases">
        <title>Draft Genome Sequences of Nine Cyanobacterial Strains from Diverse Habitats.</title>
        <authorList>
            <person name="Zhu T."/>
            <person name="Hou S."/>
            <person name="Lu X."/>
            <person name="Hess W.R."/>
        </authorList>
    </citation>
    <scope>NUCLEOTIDE SEQUENCE [LARGE SCALE GENOMIC DNA]</scope>
    <source>
        <strain evidence="1 2">NIES-30</strain>
    </source>
</reference>
<name>A0A1U7J0V0_9CYAN</name>
<dbReference type="AlphaFoldDB" id="A0A1U7J0V0"/>
<evidence type="ECO:0000313" key="1">
    <source>
        <dbReference type="EMBL" id="OKH45406.1"/>
    </source>
</evidence>
<evidence type="ECO:0008006" key="3">
    <source>
        <dbReference type="Google" id="ProtNLM"/>
    </source>
</evidence>
<protein>
    <recommendedName>
        <fullName evidence="3">Glycosyl transferase</fullName>
    </recommendedName>
</protein>
<evidence type="ECO:0000313" key="2">
    <source>
        <dbReference type="Proteomes" id="UP000185557"/>
    </source>
</evidence>
<dbReference type="Proteomes" id="UP000185557">
    <property type="component" value="Unassembled WGS sequence"/>
</dbReference>
<dbReference type="EMBL" id="MRCG01000017">
    <property type="protein sequence ID" value="OKH45406.1"/>
    <property type="molecule type" value="Genomic_DNA"/>
</dbReference>
<organism evidence="1 2">
    <name type="scientific">Phormidium tenue NIES-30</name>
    <dbReference type="NCBI Taxonomy" id="549789"/>
    <lineage>
        <taxon>Bacteria</taxon>
        <taxon>Bacillati</taxon>
        <taxon>Cyanobacteriota</taxon>
        <taxon>Cyanophyceae</taxon>
        <taxon>Oscillatoriophycideae</taxon>
        <taxon>Oscillatoriales</taxon>
        <taxon>Oscillatoriaceae</taxon>
        <taxon>Phormidium</taxon>
    </lineage>
</organism>
<dbReference type="InterPro" id="IPR045499">
    <property type="entry name" value="DUF6492"/>
</dbReference>
<dbReference type="STRING" id="549789.NIES30_19975"/>
<comment type="caution">
    <text evidence="1">The sequence shown here is derived from an EMBL/GenBank/DDBJ whole genome shotgun (WGS) entry which is preliminary data.</text>
</comment>
<gene>
    <name evidence="1" type="ORF">NIES30_19975</name>
</gene>
<dbReference type="Pfam" id="PF20102">
    <property type="entry name" value="DUF6492"/>
    <property type="match status" value="1"/>
</dbReference>
<dbReference type="RefSeq" id="WP_073610214.1">
    <property type="nucleotide sequence ID" value="NZ_MRCG01000017.1"/>
</dbReference>
<accession>A0A1U7J0V0</accession>
<sequence length="312" mass="35558">MPTSVSPSLALATLSYGPDFTRCQLLVDSVGQLSQTPMRHYVIVDQRDYSMFKSLANANTEILTVESLLPPWIRRFPLVSRAWLSLKTPPIRNWVLQQLVKLTFARRAPEAVTVFVDSDVVFVRPFDLTNFAQPNQTRLFRVPEFYSPDFEPLYEAAYRLLGLEGYRYGVTRPNYIGNLISWRQANVIALCDRLEQVGGRPWLETLARAKTLSEYILYGVFVDQVLGDAAGHVYDWSPLCHEYWRPCPLDDHQLAEFFAAVQAHHVAVMISAKAQIAPDRYRHHLQRYSTALATPCSDQPNLPSNLALDFPV</sequence>
<proteinExistence type="predicted"/>
<keyword evidence="2" id="KW-1185">Reference proteome</keyword>